<feature type="region of interest" description="Disordered" evidence="1">
    <location>
        <begin position="467"/>
        <end position="487"/>
    </location>
</feature>
<feature type="region of interest" description="Disordered" evidence="1">
    <location>
        <begin position="601"/>
        <end position="632"/>
    </location>
</feature>
<evidence type="ECO:0000256" key="1">
    <source>
        <dbReference type="SAM" id="MobiDB-lite"/>
    </source>
</evidence>
<proteinExistence type="predicted"/>
<keyword evidence="2" id="KW-0472">Membrane</keyword>
<gene>
    <name evidence="3" type="ORF">Syun_015041</name>
</gene>
<evidence type="ECO:0000313" key="3">
    <source>
        <dbReference type="EMBL" id="KAK9135711.1"/>
    </source>
</evidence>
<feature type="transmembrane region" description="Helical" evidence="2">
    <location>
        <begin position="432"/>
        <end position="450"/>
    </location>
</feature>
<name>A0AAP0JKF2_9MAGN</name>
<comment type="caution">
    <text evidence="3">The sequence shown here is derived from an EMBL/GenBank/DDBJ whole genome shotgun (WGS) entry which is preliminary data.</text>
</comment>
<reference evidence="3 4" key="1">
    <citation type="submission" date="2024-01" db="EMBL/GenBank/DDBJ databases">
        <title>Genome assemblies of Stephania.</title>
        <authorList>
            <person name="Yang L."/>
        </authorList>
    </citation>
    <scope>NUCLEOTIDE SEQUENCE [LARGE SCALE GENOMIC DNA]</scope>
    <source>
        <strain evidence="3">YNDBR</strain>
        <tissue evidence="3">Leaf</tissue>
    </source>
</reference>
<keyword evidence="4" id="KW-1185">Reference proteome</keyword>
<dbReference type="Proteomes" id="UP001420932">
    <property type="component" value="Unassembled WGS sequence"/>
</dbReference>
<dbReference type="EMBL" id="JBBNAF010000006">
    <property type="protein sequence ID" value="KAK9135711.1"/>
    <property type="molecule type" value="Genomic_DNA"/>
</dbReference>
<sequence>MDMAPTMNNITNAYDHQYINIEDGVIQSICEEAMPPLMIINQDHPSAVPFIATDDNDCGNSSNFGLSNIEPHHADPEEAGAIIQDYQEKYQCDFNTDHPDVVAPPNVESTEVLEEEGLDRCVTSQISTYDLEFGDWEANAWDNEFAPFKDYSLCKIYQRIGKASRNKSSTVIGHQSDVGDKGGLEDYIMPQLPYYEDVNHGVAQQAGMDMAPTMNNITNAYHHQYINIVDGADTINREEAMPPLMIINQDHPSAVPFIATDDNDCGNSSNFGLSNIEPHHADPEEAGAIIQDYQQKYQCDFNTDHPDVVARLTLSRREVLEEEGLDRFRDFPNFNLDLEFGDWEADAWDNEFAPDSTLYSYADNVGQFLPASLCCGESERPQSSGVPSKVLIVETGLGNWNTLLCGMLIQHLLVLGILYYVGVKEVSSGFKFNCICSLLLSLLTVFFHLFTASQAHGLLPPWVDGDDGDAEEPTRKKEIASPSTSGNKISLTVSPPLSLSLSLSLSLFCSVVAGASCRVRAAWGLSLFALFSFVFLCFALLSRGGIVGARARGAPVECAWGRGVLGRSRGGALSVHCRGGGGGGGGGEFSGELAGGGVRARSRGGGGGGGSSGELAGGGGEFSGELAQGGGL</sequence>
<keyword evidence="2" id="KW-0812">Transmembrane</keyword>
<evidence type="ECO:0000256" key="2">
    <source>
        <dbReference type="SAM" id="Phobius"/>
    </source>
</evidence>
<accession>A0AAP0JKF2</accession>
<organism evidence="3 4">
    <name type="scientific">Stephania yunnanensis</name>
    <dbReference type="NCBI Taxonomy" id="152371"/>
    <lineage>
        <taxon>Eukaryota</taxon>
        <taxon>Viridiplantae</taxon>
        <taxon>Streptophyta</taxon>
        <taxon>Embryophyta</taxon>
        <taxon>Tracheophyta</taxon>
        <taxon>Spermatophyta</taxon>
        <taxon>Magnoliopsida</taxon>
        <taxon>Ranunculales</taxon>
        <taxon>Menispermaceae</taxon>
        <taxon>Menispermoideae</taxon>
        <taxon>Cissampelideae</taxon>
        <taxon>Stephania</taxon>
    </lineage>
</organism>
<protein>
    <submittedName>
        <fullName evidence="3">Uncharacterized protein</fullName>
    </submittedName>
</protein>
<keyword evidence="2" id="KW-1133">Transmembrane helix</keyword>
<feature type="transmembrane region" description="Helical" evidence="2">
    <location>
        <begin position="522"/>
        <end position="541"/>
    </location>
</feature>
<evidence type="ECO:0000313" key="4">
    <source>
        <dbReference type="Proteomes" id="UP001420932"/>
    </source>
</evidence>
<feature type="transmembrane region" description="Helical" evidence="2">
    <location>
        <begin position="497"/>
        <end position="515"/>
    </location>
</feature>
<feature type="transmembrane region" description="Helical" evidence="2">
    <location>
        <begin position="400"/>
        <end position="420"/>
    </location>
</feature>
<dbReference type="AlphaFoldDB" id="A0AAP0JKF2"/>